<keyword evidence="1" id="KW-0732">Signal</keyword>
<protein>
    <submittedName>
        <fullName evidence="2">Putative tick metalloprotease</fullName>
    </submittedName>
</protein>
<proteinExistence type="evidence at transcript level"/>
<dbReference type="AlphaFoldDB" id="A0A0C9SDW5"/>
<dbReference type="GO" id="GO:0008237">
    <property type="term" value="F:metallopeptidase activity"/>
    <property type="evidence" value="ECO:0007669"/>
    <property type="project" value="UniProtKB-KW"/>
</dbReference>
<keyword evidence="2" id="KW-0378">Hydrolase</keyword>
<reference evidence="2" key="1">
    <citation type="journal article" date="2015" name="PLoS ONE">
        <title>An Insight into the Sialome of the Lone Star Tick, Amblyomma americanum, with a Glimpse on Its Time Dependent Gene Expression.</title>
        <authorList>
            <person name="Karim S."/>
            <person name="Ribeiro J.M."/>
        </authorList>
    </citation>
    <scope>NUCLEOTIDE SEQUENCE</scope>
    <source>
        <tissue evidence="2">Salivary gland</tissue>
    </source>
</reference>
<sequence length="169" mass="18667">MRRLNSAVRILFLLKLLQIQSSADFFAYPRILESRADDGTLTLHIRKGLILSLKKNSILAKDLAIVSSRGTDFDTAVLNGLEVEKNLYVDTHHHSSVVVNIMKDRVEVRGMINHELRISPVGASRRSDGFGALHEVVKVNGRADDGLLDALCAMSGKERSSHVKAPSPR</sequence>
<name>A0A0C9SDW5_AMBAM</name>
<evidence type="ECO:0000256" key="1">
    <source>
        <dbReference type="SAM" id="SignalP"/>
    </source>
</evidence>
<accession>A0A0C9SDW5</accession>
<feature type="signal peptide" evidence="1">
    <location>
        <begin position="1"/>
        <end position="23"/>
    </location>
</feature>
<dbReference type="EMBL" id="GBZX01000418">
    <property type="protein sequence ID" value="JAG92322.1"/>
    <property type="molecule type" value="mRNA"/>
</dbReference>
<feature type="chain" id="PRO_5002202786" evidence="1">
    <location>
        <begin position="24"/>
        <end position="169"/>
    </location>
</feature>
<dbReference type="GO" id="GO:0006508">
    <property type="term" value="P:proteolysis"/>
    <property type="evidence" value="ECO:0007669"/>
    <property type="project" value="UniProtKB-KW"/>
</dbReference>
<evidence type="ECO:0000313" key="2">
    <source>
        <dbReference type="EMBL" id="JAG92322.1"/>
    </source>
</evidence>
<keyword evidence="2" id="KW-0645">Protease</keyword>
<feature type="non-terminal residue" evidence="2">
    <location>
        <position position="169"/>
    </location>
</feature>
<organism evidence="2">
    <name type="scientific">Amblyomma americanum</name>
    <name type="common">Lone star tick</name>
    <dbReference type="NCBI Taxonomy" id="6943"/>
    <lineage>
        <taxon>Eukaryota</taxon>
        <taxon>Metazoa</taxon>
        <taxon>Ecdysozoa</taxon>
        <taxon>Arthropoda</taxon>
        <taxon>Chelicerata</taxon>
        <taxon>Arachnida</taxon>
        <taxon>Acari</taxon>
        <taxon>Parasitiformes</taxon>
        <taxon>Ixodida</taxon>
        <taxon>Ixodoidea</taxon>
        <taxon>Ixodidae</taxon>
        <taxon>Amblyomminae</taxon>
        <taxon>Amblyomma</taxon>
    </lineage>
</organism>
<keyword evidence="2" id="KW-0482">Metalloprotease</keyword>